<protein>
    <recommendedName>
        <fullName evidence="4">Endonuclease/exonuclease/phosphatase domain-containing protein</fullName>
    </recommendedName>
</protein>
<dbReference type="EMBL" id="JBBPFD010000005">
    <property type="protein sequence ID" value="KAK7925178.1"/>
    <property type="molecule type" value="Genomic_DNA"/>
</dbReference>
<dbReference type="Gene3D" id="3.60.10.10">
    <property type="entry name" value="Endonuclease/exonuclease/phosphatase"/>
    <property type="match status" value="1"/>
</dbReference>
<keyword evidence="3" id="KW-1185">Reference proteome</keyword>
<dbReference type="AlphaFoldDB" id="A0AAW0PGI9"/>
<reference evidence="3" key="1">
    <citation type="submission" date="2024-04" db="EMBL/GenBank/DDBJ databases">
        <title>Salinicola lusitanus LLJ914,a marine bacterium isolated from the Okinawa Trough.</title>
        <authorList>
            <person name="Li J."/>
        </authorList>
    </citation>
    <scope>NUCLEOTIDE SEQUENCE [LARGE SCALE GENOMIC DNA]</scope>
</reference>
<accession>A0AAW0PGI9</accession>
<comment type="caution">
    <text evidence="2">The sequence shown here is derived from an EMBL/GenBank/DDBJ whole genome shotgun (WGS) entry which is preliminary data.</text>
</comment>
<evidence type="ECO:0000313" key="2">
    <source>
        <dbReference type="EMBL" id="KAK7925178.1"/>
    </source>
</evidence>
<name>A0AAW0PGI9_9GOBI</name>
<gene>
    <name evidence="2" type="ORF">WMY93_007488</name>
</gene>
<feature type="region of interest" description="Disordered" evidence="1">
    <location>
        <begin position="1"/>
        <end position="67"/>
    </location>
</feature>
<dbReference type="Proteomes" id="UP001460270">
    <property type="component" value="Unassembled WGS sequence"/>
</dbReference>
<dbReference type="InterPro" id="IPR036691">
    <property type="entry name" value="Endo/exonu/phosph_ase_sf"/>
</dbReference>
<evidence type="ECO:0008006" key="4">
    <source>
        <dbReference type="Google" id="ProtNLM"/>
    </source>
</evidence>
<proteinExistence type="predicted"/>
<evidence type="ECO:0000256" key="1">
    <source>
        <dbReference type="SAM" id="MobiDB-lite"/>
    </source>
</evidence>
<organism evidence="2 3">
    <name type="scientific">Mugilogobius chulae</name>
    <name type="common">yellowstripe goby</name>
    <dbReference type="NCBI Taxonomy" id="88201"/>
    <lineage>
        <taxon>Eukaryota</taxon>
        <taxon>Metazoa</taxon>
        <taxon>Chordata</taxon>
        <taxon>Craniata</taxon>
        <taxon>Vertebrata</taxon>
        <taxon>Euteleostomi</taxon>
        <taxon>Actinopterygii</taxon>
        <taxon>Neopterygii</taxon>
        <taxon>Teleostei</taxon>
        <taxon>Neoteleostei</taxon>
        <taxon>Acanthomorphata</taxon>
        <taxon>Gobiaria</taxon>
        <taxon>Gobiiformes</taxon>
        <taxon>Gobioidei</taxon>
        <taxon>Gobiidae</taxon>
        <taxon>Gobionellinae</taxon>
        <taxon>Mugilogobius</taxon>
    </lineage>
</organism>
<sequence length="439" mass="48233">MMTKTQKFAMSPAMASPGPHPGARPGVGARRRAPGGRVFAHGTRPGPARKGNVELPSHRPTTRRKDHRGRVQCVLGGGRGEVPRRPKPCAQSLALGTWNVTLLARKDPELVQEVERFRLDIVGLTSTHSLGSGTITLERGWTLHFSGVAHGVRQRAGVGLLIAPQLRDMCWSSPQLSLRLRVGDRSLTVVSPTDQTTEQSTRPSWSPWEGYWTVHPPGTPLFCWGTSTPTWATPVTPGEGGSGGMAPPDLNPSGVLLLDFCASHSLSITNTMFQHKGVHQWHQDTLGRRGVFNSHLRESFSQLPGETGDIESEWTMFSASIVNAAAHSCGHKVSGACPGGNPRTRWWTQEVRDAVRLKKECYKALLACSTPEAVDRYLQAKRTAARAVAEAKTQDWERFGEAMEEDYRSTSKKFCQTVRRLRRGKQCFTNTVYSEGGEL</sequence>
<evidence type="ECO:0000313" key="3">
    <source>
        <dbReference type="Proteomes" id="UP001460270"/>
    </source>
</evidence>